<gene>
    <name evidence="1" type="ORF">DPMN_137909</name>
</gene>
<reference evidence="1" key="1">
    <citation type="journal article" date="2019" name="bioRxiv">
        <title>The Genome of the Zebra Mussel, Dreissena polymorpha: A Resource for Invasive Species Research.</title>
        <authorList>
            <person name="McCartney M.A."/>
            <person name="Auch B."/>
            <person name="Kono T."/>
            <person name="Mallez S."/>
            <person name="Zhang Y."/>
            <person name="Obille A."/>
            <person name="Becker A."/>
            <person name="Abrahante J.E."/>
            <person name="Garbe J."/>
            <person name="Badalamenti J.P."/>
            <person name="Herman A."/>
            <person name="Mangelson H."/>
            <person name="Liachko I."/>
            <person name="Sullivan S."/>
            <person name="Sone E.D."/>
            <person name="Koren S."/>
            <person name="Silverstein K.A.T."/>
            <person name="Beckman K.B."/>
            <person name="Gohl D.M."/>
        </authorList>
    </citation>
    <scope>NUCLEOTIDE SEQUENCE</scope>
    <source>
        <strain evidence="1">Duluth1</strain>
        <tissue evidence="1">Whole animal</tissue>
    </source>
</reference>
<sequence length="83" mass="9542">MYVYVIVFSTNYVTNESMCRYVQYKNTLVLTYRDAHTVYVYDTLNGTSRAVNNKNMREPCVVCVGPDDTVLVCSKIKPKTSRT</sequence>
<dbReference type="Proteomes" id="UP000828390">
    <property type="component" value="Unassembled WGS sequence"/>
</dbReference>
<reference evidence="1" key="2">
    <citation type="submission" date="2020-11" db="EMBL/GenBank/DDBJ databases">
        <authorList>
            <person name="McCartney M.A."/>
            <person name="Auch B."/>
            <person name="Kono T."/>
            <person name="Mallez S."/>
            <person name="Becker A."/>
            <person name="Gohl D.M."/>
            <person name="Silverstein K.A.T."/>
            <person name="Koren S."/>
            <person name="Bechman K.B."/>
            <person name="Herman A."/>
            <person name="Abrahante J.E."/>
            <person name="Garbe J."/>
        </authorList>
    </citation>
    <scope>NUCLEOTIDE SEQUENCE</scope>
    <source>
        <strain evidence="1">Duluth1</strain>
        <tissue evidence="1">Whole animal</tissue>
    </source>
</reference>
<keyword evidence="2" id="KW-1185">Reference proteome</keyword>
<name>A0A9D4G3B8_DREPO</name>
<protein>
    <submittedName>
        <fullName evidence="1">Uncharacterized protein</fullName>
    </submittedName>
</protein>
<evidence type="ECO:0000313" key="1">
    <source>
        <dbReference type="EMBL" id="KAH3809536.1"/>
    </source>
</evidence>
<dbReference type="EMBL" id="JAIWYP010000006">
    <property type="protein sequence ID" value="KAH3809536.1"/>
    <property type="molecule type" value="Genomic_DNA"/>
</dbReference>
<comment type="caution">
    <text evidence="1">The sequence shown here is derived from an EMBL/GenBank/DDBJ whole genome shotgun (WGS) entry which is preliminary data.</text>
</comment>
<proteinExistence type="predicted"/>
<dbReference type="AlphaFoldDB" id="A0A9D4G3B8"/>
<organism evidence="1 2">
    <name type="scientific">Dreissena polymorpha</name>
    <name type="common">Zebra mussel</name>
    <name type="synonym">Mytilus polymorpha</name>
    <dbReference type="NCBI Taxonomy" id="45954"/>
    <lineage>
        <taxon>Eukaryota</taxon>
        <taxon>Metazoa</taxon>
        <taxon>Spiralia</taxon>
        <taxon>Lophotrochozoa</taxon>
        <taxon>Mollusca</taxon>
        <taxon>Bivalvia</taxon>
        <taxon>Autobranchia</taxon>
        <taxon>Heteroconchia</taxon>
        <taxon>Euheterodonta</taxon>
        <taxon>Imparidentia</taxon>
        <taxon>Neoheterodontei</taxon>
        <taxon>Myida</taxon>
        <taxon>Dreissenoidea</taxon>
        <taxon>Dreissenidae</taxon>
        <taxon>Dreissena</taxon>
    </lineage>
</organism>
<accession>A0A9D4G3B8</accession>
<evidence type="ECO:0000313" key="2">
    <source>
        <dbReference type="Proteomes" id="UP000828390"/>
    </source>
</evidence>